<proteinExistence type="predicted"/>
<evidence type="ECO:0000313" key="2">
    <source>
        <dbReference type="Proteomes" id="UP000315947"/>
    </source>
</evidence>
<sequence length="282" mass="31741">MLTDFYGLTLLAISKLGLQLKAARVQLLITQETLFYAKSWIKDHSGNYLAAGLYTNGELSITTEETFAIKEMISSLTQLLKLVTITEPILADQPDFISRLHKIFDESVTSTLAQSFATKTQYLSIDKQFDFLFQKEDIPFANTAALTVELCQQLPKEDLPSYLEIIIATENSLPYLYDQVLEVAVSQSENGWFIVLQLLKKSRTPFHSEFLINLILLVVVHLSKAAKSVSDDPSIDVFSFCAEKLSQQIAATDLKSIIERQLDDKRLRKITDGLFTKFINGG</sequence>
<reference evidence="1 2" key="1">
    <citation type="submission" date="2019-07" db="EMBL/GenBank/DDBJ databases">
        <title>Shewanella sp. YLB-06 whole genomic sequence.</title>
        <authorList>
            <person name="Yu L."/>
        </authorList>
    </citation>
    <scope>NUCLEOTIDE SEQUENCE [LARGE SCALE GENOMIC DNA]</scope>
    <source>
        <strain evidence="1 2">YLB-06</strain>
    </source>
</reference>
<accession>A0ABX5WUJ4</accession>
<dbReference type="EMBL" id="CP041614">
    <property type="protein sequence ID" value="QDO82471.1"/>
    <property type="molecule type" value="Genomic_DNA"/>
</dbReference>
<protein>
    <submittedName>
        <fullName evidence="1">Uncharacterized protein</fullName>
    </submittedName>
</protein>
<organism evidence="1 2">
    <name type="scientific">Shewanella psychropiezotolerans</name>
    <dbReference type="NCBI Taxonomy" id="2593655"/>
    <lineage>
        <taxon>Bacteria</taxon>
        <taxon>Pseudomonadati</taxon>
        <taxon>Pseudomonadota</taxon>
        <taxon>Gammaproteobacteria</taxon>
        <taxon>Alteromonadales</taxon>
        <taxon>Shewanellaceae</taxon>
        <taxon>Shewanella</taxon>
    </lineage>
</organism>
<dbReference type="RefSeq" id="WP_144044860.1">
    <property type="nucleotide sequence ID" value="NZ_CP041614.1"/>
</dbReference>
<keyword evidence="2" id="KW-1185">Reference proteome</keyword>
<name>A0ABX5WUJ4_9GAMM</name>
<evidence type="ECO:0000313" key="1">
    <source>
        <dbReference type="EMBL" id="QDO82471.1"/>
    </source>
</evidence>
<gene>
    <name evidence="1" type="ORF">FM037_03460</name>
</gene>
<dbReference type="Proteomes" id="UP000315947">
    <property type="component" value="Chromosome"/>
</dbReference>